<protein>
    <submittedName>
        <fullName evidence="1">Uncharacterized protein</fullName>
    </submittedName>
</protein>
<proteinExistence type="predicted"/>
<sequence length="109" mass="12464">MMDSMSGFCVSMNLLHYSGLSRLRLLRGRFFRRPDIHQKISLRPCFFEWICRVFPFERVVAVERRAAAERCKTIAAAELAAAHQDALVSGNENLPVDKGIFALKFIISF</sequence>
<name>A0ABY4DSN5_9NEIS</name>
<dbReference type="RefSeq" id="WP_244785143.1">
    <property type="nucleotide sequence ID" value="NZ_CP091508.1"/>
</dbReference>
<evidence type="ECO:0000313" key="1">
    <source>
        <dbReference type="EMBL" id="UOO81881.1"/>
    </source>
</evidence>
<keyword evidence="2" id="KW-1185">Reference proteome</keyword>
<evidence type="ECO:0000313" key="2">
    <source>
        <dbReference type="Proteomes" id="UP000829817"/>
    </source>
</evidence>
<accession>A0ABY4DSN5</accession>
<dbReference type="EMBL" id="CP091508">
    <property type="protein sequence ID" value="UOO81881.1"/>
    <property type="molecule type" value="Genomic_DNA"/>
</dbReference>
<organism evidence="1 2">
    <name type="scientific">Uruburuella testudinis</name>
    <dbReference type="NCBI Taxonomy" id="1282863"/>
    <lineage>
        <taxon>Bacteria</taxon>
        <taxon>Pseudomonadati</taxon>
        <taxon>Pseudomonadota</taxon>
        <taxon>Betaproteobacteria</taxon>
        <taxon>Neisseriales</taxon>
        <taxon>Neisseriaceae</taxon>
        <taxon>Uruburuella</taxon>
    </lineage>
</organism>
<gene>
    <name evidence="1" type="ORF">LVJ83_13435</name>
</gene>
<reference evidence="1 2" key="1">
    <citation type="journal article" date="2022" name="Res Sq">
        <title>Evolution of multicellular longitudinally dividing oral cavity symbionts (Neisseriaceae).</title>
        <authorList>
            <person name="Nyongesa S."/>
            <person name="Weber P."/>
            <person name="Bernet E."/>
            <person name="Pullido F."/>
            <person name="Nieckarz M."/>
            <person name="Delaby M."/>
            <person name="Nieves C."/>
            <person name="Viehboeck T."/>
            <person name="Krause N."/>
            <person name="Rivera-Millot A."/>
            <person name="Nakamura A."/>
            <person name="Vischer N."/>
            <person name="VanNieuwenhze M."/>
            <person name="Brun Y."/>
            <person name="Cava F."/>
            <person name="Bulgheresi S."/>
            <person name="Veyrier F."/>
        </authorList>
    </citation>
    <scope>NUCLEOTIDE SEQUENCE [LARGE SCALE GENOMIC DNA]</scope>
    <source>
        <strain evidence="1 2">CCUG 63373m</strain>
    </source>
</reference>
<dbReference type="Proteomes" id="UP000829817">
    <property type="component" value="Chromosome"/>
</dbReference>